<dbReference type="InterPro" id="IPR004041">
    <property type="entry name" value="NAF_dom"/>
</dbReference>
<evidence type="ECO:0000256" key="5">
    <source>
        <dbReference type="ARBA" id="ARBA00022553"/>
    </source>
</evidence>
<dbReference type="Pfam" id="PF03822">
    <property type="entry name" value="NAF"/>
    <property type="match status" value="1"/>
</dbReference>
<keyword evidence="8" id="KW-0418">Kinase</keyword>
<comment type="catalytic activity">
    <reaction evidence="12">
        <text>L-seryl-[protein] + ATP = O-phospho-L-seryl-[protein] + ADP + H(+)</text>
        <dbReference type="Rhea" id="RHEA:17989"/>
        <dbReference type="Rhea" id="RHEA-COMP:9863"/>
        <dbReference type="Rhea" id="RHEA-COMP:11604"/>
        <dbReference type="ChEBI" id="CHEBI:15378"/>
        <dbReference type="ChEBI" id="CHEBI:29999"/>
        <dbReference type="ChEBI" id="CHEBI:30616"/>
        <dbReference type="ChEBI" id="CHEBI:83421"/>
        <dbReference type="ChEBI" id="CHEBI:456216"/>
        <dbReference type="EC" id="2.7.11.1"/>
    </reaction>
</comment>
<dbReference type="GO" id="GO:0007165">
    <property type="term" value="P:signal transduction"/>
    <property type="evidence" value="ECO:0007669"/>
    <property type="project" value="InterPro"/>
</dbReference>
<evidence type="ECO:0000256" key="11">
    <source>
        <dbReference type="ARBA" id="ARBA00047899"/>
    </source>
</evidence>
<accession>D7LQV7</accession>
<keyword evidence="7" id="KW-0547">Nucleotide-binding</keyword>
<dbReference type="CDD" id="cd12195">
    <property type="entry name" value="CIPK_C"/>
    <property type="match status" value="1"/>
</dbReference>
<keyword evidence="10" id="KW-0464">Manganese</keyword>
<evidence type="ECO:0000313" key="15">
    <source>
        <dbReference type="Proteomes" id="UP000008694"/>
    </source>
</evidence>
<keyword evidence="6" id="KW-0808">Transferase</keyword>
<keyword evidence="4" id="KW-0723">Serine/threonine-protein kinase</keyword>
<dbReference type="GO" id="GO:0004674">
    <property type="term" value="F:protein serine/threonine kinase activity"/>
    <property type="evidence" value="ECO:0007669"/>
    <property type="project" value="UniProtKB-KW"/>
</dbReference>
<dbReference type="STRING" id="81972.D7LQV7"/>
<dbReference type="FunFam" id="3.30.310.80:FF:000005">
    <property type="entry name" value="Non-specific serine/threonine protein kinase"/>
    <property type="match status" value="1"/>
</dbReference>
<keyword evidence="5" id="KW-0597">Phosphoprotein</keyword>
<keyword evidence="9" id="KW-0067">ATP-binding</keyword>
<evidence type="ECO:0000256" key="6">
    <source>
        <dbReference type="ARBA" id="ARBA00022679"/>
    </source>
</evidence>
<dbReference type="SUPFAM" id="SSF56112">
    <property type="entry name" value="Protein kinase-like (PK-like)"/>
    <property type="match status" value="1"/>
</dbReference>
<reference evidence="15" key="1">
    <citation type="journal article" date="2011" name="Nat. Genet.">
        <title>The Arabidopsis lyrata genome sequence and the basis of rapid genome size change.</title>
        <authorList>
            <person name="Hu T.T."/>
            <person name="Pattyn P."/>
            <person name="Bakker E.G."/>
            <person name="Cao J."/>
            <person name="Cheng J.-F."/>
            <person name="Clark R.M."/>
            <person name="Fahlgren N."/>
            <person name="Fawcett J.A."/>
            <person name="Grimwood J."/>
            <person name="Gundlach H."/>
            <person name="Haberer G."/>
            <person name="Hollister J.D."/>
            <person name="Ossowski S."/>
            <person name="Ottilar R.P."/>
            <person name="Salamov A.A."/>
            <person name="Schneeberger K."/>
            <person name="Spannagl M."/>
            <person name="Wang X."/>
            <person name="Yang L."/>
            <person name="Nasrallah M.E."/>
            <person name="Bergelson J."/>
            <person name="Carrington J.C."/>
            <person name="Gaut B.S."/>
            <person name="Schmutz J."/>
            <person name="Mayer K.F.X."/>
            <person name="Van de Peer Y."/>
            <person name="Grigoriev I.V."/>
            <person name="Nordborg M."/>
            <person name="Weigel D."/>
            <person name="Guo Y.-L."/>
        </authorList>
    </citation>
    <scope>NUCLEOTIDE SEQUENCE [LARGE SCALE GENOMIC DNA]</scope>
    <source>
        <strain evidence="15">cv. MN47</strain>
    </source>
</reference>
<dbReference type="EMBL" id="GL348717">
    <property type="protein sequence ID" value="EFH51545.1"/>
    <property type="molecule type" value="Genomic_DNA"/>
</dbReference>
<evidence type="ECO:0000256" key="7">
    <source>
        <dbReference type="ARBA" id="ARBA00022741"/>
    </source>
</evidence>
<dbReference type="GO" id="GO:0005524">
    <property type="term" value="F:ATP binding"/>
    <property type="evidence" value="ECO:0007669"/>
    <property type="project" value="UniProtKB-KW"/>
</dbReference>
<sequence>MGLNSKNGGQKSDDGFVELKPKALYLESQKKPFRRRKERSRRACKRKPVSFSFNPTLSYADFEFPPWFSPESRRLISKLPVVDPDRRILIPAIMRTTWLQKNFTPPLAFKIDEPICSQSNNNNEEEDDVDWENQTEPISPKFFNAFEFISSMSSGFDLSSLFESKRKVKSVFTSKSLATEVMERIETVTKEMNMKVKRTKDFKVKMEGKTEGRKGRLSMTAEVFEVAPEILWSTIGYTKKKSGRR</sequence>
<evidence type="ECO:0000256" key="10">
    <source>
        <dbReference type="ARBA" id="ARBA00023211"/>
    </source>
</evidence>
<evidence type="ECO:0000256" key="1">
    <source>
        <dbReference type="ARBA" id="ARBA00001936"/>
    </source>
</evidence>
<evidence type="ECO:0000256" key="3">
    <source>
        <dbReference type="ARBA" id="ARBA00012513"/>
    </source>
</evidence>
<dbReference type="HOGENOM" id="CLU_1134874_0_0_1"/>
<dbReference type="InterPro" id="IPR011009">
    <property type="entry name" value="Kinase-like_dom_sf"/>
</dbReference>
<organism evidence="15">
    <name type="scientific">Arabidopsis lyrata subsp. lyrata</name>
    <name type="common">Lyre-leaved rock-cress</name>
    <dbReference type="NCBI Taxonomy" id="81972"/>
    <lineage>
        <taxon>Eukaryota</taxon>
        <taxon>Viridiplantae</taxon>
        <taxon>Streptophyta</taxon>
        <taxon>Embryophyta</taxon>
        <taxon>Tracheophyta</taxon>
        <taxon>Spermatophyta</taxon>
        <taxon>Magnoliopsida</taxon>
        <taxon>eudicotyledons</taxon>
        <taxon>Gunneridae</taxon>
        <taxon>Pentapetalae</taxon>
        <taxon>rosids</taxon>
        <taxon>malvids</taxon>
        <taxon>Brassicales</taxon>
        <taxon>Brassicaceae</taxon>
        <taxon>Camelineae</taxon>
        <taxon>Arabidopsis</taxon>
    </lineage>
</organism>
<dbReference type="Gene3D" id="3.30.310.80">
    <property type="entry name" value="Kinase associated domain 1, KA1"/>
    <property type="match status" value="1"/>
</dbReference>
<evidence type="ECO:0000313" key="14">
    <source>
        <dbReference type="EMBL" id="EFH51545.1"/>
    </source>
</evidence>
<name>D7LQV7_ARALL</name>
<dbReference type="AlphaFoldDB" id="D7LQV7"/>
<evidence type="ECO:0000256" key="8">
    <source>
        <dbReference type="ARBA" id="ARBA00022777"/>
    </source>
</evidence>
<dbReference type="eggNOG" id="KOG0583">
    <property type="taxonomic scope" value="Eukaryota"/>
</dbReference>
<dbReference type="Gramene" id="Al_scaffold_0005_404">
    <property type="protein sequence ID" value="Al_scaffold_0005_404"/>
    <property type="gene ID" value="Al_scaffold_0005_404"/>
</dbReference>
<dbReference type="PANTHER" id="PTHR43895">
    <property type="entry name" value="CALCIUM/CALMODULIN-DEPENDENT PROTEIN KINASE KINASE-RELATED"/>
    <property type="match status" value="1"/>
</dbReference>
<keyword evidence="15" id="KW-1185">Reference proteome</keyword>
<dbReference type="InterPro" id="IPR018451">
    <property type="entry name" value="NAF/FISL_domain"/>
</dbReference>
<dbReference type="PANTHER" id="PTHR43895:SF146">
    <property type="entry name" value="CBL-INTERACTING SERINE_THREONINE-PROTEIN KINASE 5"/>
    <property type="match status" value="1"/>
</dbReference>
<comment type="catalytic activity">
    <reaction evidence="11">
        <text>L-threonyl-[protein] + ATP = O-phospho-L-threonyl-[protein] + ADP + H(+)</text>
        <dbReference type="Rhea" id="RHEA:46608"/>
        <dbReference type="Rhea" id="RHEA-COMP:11060"/>
        <dbReference type="Rhea" id="RHEA-COMP:11605"/>
        <dbReference type="ChEBI" id="CHEBI:15378"/>
        <dbReference type="ChEBI" id="CHEBI:30013"/>
        <dbReference type="ChEBI" id="CHEBI:30616"/>
        <dbReference type="ChEBI" id="CHEBI:61977"/>
        <dbReference type="ChEBI" id="CHEBI:456216"/>
        <dbReference type="EC" id="2.7.11.1"/>
    </reaction>
</comment>
<gene>
    <name evidence="14" type="ORF">ARALYDRAFT_664369</name>
</gene>
<evidence type="ECO:0000256" key="9">
    <source>
        <dbReference type="ARBA" id="ARBA00022840"/>
    </source>
</evidence>
<dbReference type="EC" id="2.7.11.1" evidence="3"/>
<evidence type="ECO:0000256" key="2">
    <source>
        <dbReference type="ARBA" id="ARBA00006234"/>
    </source>
</evidence>
<proteinExistence type="inferred from homology"/>
<comment type="cofactor">
    <cofactor evidence="1">
        <name>Mn(2+)</name>
        <dbReference type="ChEBI" id="CHEBI:29035"/>
    </cofactor>
</comment>
<dbReference type="PROSITE" id="PS50816">
    <property type="entry name" value="NAF"/>
    <property type="match status" value="1"/>
</dbReference>
<protein>
    <recommendedName>
        <fullName evidence="3">non-specific serine/threonine protein kinase</fullName>
        <ecNumber evidence="3">2.7.11.1</ecNumber>
    </recommendedName>
</protein>
<feature type="domain" description="NAF" evidence="13">
    <location>
        <begin position="138"/>
        <end position="163"/>
    </location>
</feature>
<evidence type="ECO:0000256" key="12">
    <source>
        <dbReference type="ARBA" id="ARBA00048679"/>
    </source>
</evidence>
<evidence type="ECO:0000256" key="4">
    <source>
        <dbReference type="ARBA" id="ARBA00022527"/>
    </source>
</evidence>
<evidence type="ECO:0000259" key="13">
    <source>
        <dbReference type="PROSITE" id="PS50816"/>
    </source>
</evidence>
<dbReference type="Proteomes" id="UP000008694">
    <property type="component" value="Unassembled WGS sequence"/>
</dbReference>
<comment type="similarity">
    <text evidence="2">Belongs to the protein kinase superfamily. CAMK Ser/Thr protein kinase family. SNF1 subfamily.</text>
</comment>